<evidence type="ECO:0000259" key="6">
    <source>
        <dbReference type="Pfam" id="PF02782"/>
    </source>
</evidence>
<feature type="domain" description="Carbohydrate kinase FGGY C-terminal" evidence="6">
    <location>
        <begin position="328"/>
        <end position="430"/>
    </location>
</feature>
<keyword evidence="8" id="KW-1185">Reference proteome</keyword>
<dbReference type="PANTHER" id="PTHR43095:SF5">
    <property type="entry name" value="XYLULOSE KINASE"/>
    <property type="match status" value="1"/>
</dbReference>
<reference evidence="7 8" key="1">
    <citation type="journal article" date="2012" name="Stand. Genomic Sci.">
        <title>Genome sequence of the halotolerant bacterium Corynebacterium halotolerans type strain YIM 70093(T) (= DSM 44683(T)).</title>
        <authorList>
            <person name="Ruckert C."/>
            <person name="Albersmeier A."/>
            <person name="Al-Dilaimi A."/>
            <person name="Niehaus K."/>
            <person name="Szczepanowski R."/>
            <person name="Kalinowski J."/>
        </authorList>
    </citation>
    <scope>NUCLEOTIDE SEQUENCE [LARGE SCALE GENOMIC DNA]</scope>
    <source>
        <strain evidence="7">YIM 70093</strain>
    </source>
</reference>
<dbReference type="OrthoDB" id="9805576at2"/>
<dbReference type="Gene3D" id="3.30.420.40">
    <property type="match status" value="2"/>
</dbReference>
<dbReference type="GO" id="GO:0016301">
    <property type="term" value="F:kinase activity"/>
    <property type="evidence" value="ECO:0007669"/>
    <property type="project" value="UniProtKB-KW"/>
</dbReference>
<dbReference type="GO" id="GO:0042732">
    <property type="term" value="P:D-xylose metabolic process"/>
    <property type="evidence" value="ECO:0007669"/>
    <property type="project" value="UniProtKB-KW"/>
</dbReference>
<comment type="similarity">
    <text evidence="1">Belongs to the FGGY kinase family.</text>
</comment>
<dbReference type="STRING" id="1121362.A605_10810"/>
<dbReference type="Pfam" id="PF00370">
    <property type="entry name" value="FGGY_N"/>
    <property type="match status" value="1"/>
</dbReference>
<feature type="domain" description="Carbohydrate kinase FGGY N-terminal" evidence="5">
    <location>
        <begin position="6"/>
        <end position="241"/>
    </location>
</feature>
<dbReference type="PIRSF" id="PIRSF000538">
    <property type="entry name" value="GlpK"/>
    <property type="match status" value="1"/>
</dbReference>
<dbReference type="PANTHER" id="PTHR43095">
    <property type="entry name" value="SUGAR KINASE"/>
    <property type="match status" value="1"/>
</dbReference>
<dbReference type="HOGENOM" id="CLU_009281_3_3_11"/>
<evidence type="ECO:0000259" key="5">
    <source>
        <dbReference type="Pfam" id="PF00370"/>
    </source>
</evidence>
<dbReference type="Pfam" id="PF02782">
    <property type="entry name" value="FGGY_C"/>
    <property type="match status" value="1"/>
</dbReference>
<dbReference type="AlphaFoldDB" id="M1NUJ2"/>
<keyword evidence="2" id="KW-0119">Carbohydrate metabolism</keyword>
<dbReference type="InterPro" id="IPR018485">
    <property type="entry name" value="FGGY_C"/>
</dbReference>
<accession>M1NUJ2</accession>
<dbReference type="eggNOG" id="COG1070">
    <property type="taxonomic scope" value="Bacteria"/>
</dbReference>
<keyword evidence="3" id="KW-0808">Transferase</keyword>
<dbReference type="InterPro" id="IPR050406">
    <property type="entry name" value="FGGY_Carb_Kinase"/>
</dbReference>
<evidence type="ECO:0000256" key="1">
    <source>
        <dbReference type="ARBA" id="ARBA00009156"/>
    </source>
</evidence>
<name>M1NUJ2_9CORY</name>
<dbReference type="KEGG" id="chn:A605_10810"/>
<proteinExistence type="inferred from homology"/>
<dbReference type="InterPro" id="IPR018484">
    <property type="entry name" value="FGGY_N"/>
</dbReference>
<organism evidence="7 8">
    <name type="scientific">Corynebacterium halotolerans YIM 70093 = DSM 44683</name>
    <dbReference type="NCBI Taxonomy" id="1121362"/>
    <lineage>
        <taxon>Bacteria</taxon>
        <taxon>Bacillati</taxon>
        <taxon>Actinomycetota</taxon>
        <taxon>Actinomycetes</taxon>
        <taxon>Mycobacteriales</taxon>
        <taxon>Corynebacteriaceae</taxon>
        <taxon>Corynebacterium</taxon>
    </lineage>
</organism>
<dbReference type="InterPro" id="IPR000577">
    <property type="entry name" value="Carb_kinase_FGGY"/>
</dbReference>
<gene>
    <name evidence="7" type="ORF">A605_10810</name>
</gene>
<dbReference type="RefSeq" id="WP_015401578.1">
    <property type="nucleotide sequence ID" value="NC_020302.1"/>
</dbReference>
<evidence type="ECO:0000313" key="8">
    <source>
        <dbReference type="Proteomes" id="UP000011723"/>
    </source>
</evidence>
<keyword evidence="4 7" id="KW-0418">Kinase</keyword>
<evidence type="ECO:0000256" key="2">
    <source>
        <dbReference type="ARBA" id="ARBA00022629"/>
    </source>
</evidence>
<evidence type="ECO:0000313" key="7">
    <source>
        <dbReference type="EMBL" id="AGF73162.1"/>
    </source>
</evidence>
<dbReference type="SUPFAM" id="SSF53067">
    <property type="entry name" value="Actin-like ATPase domain"/>
    <property type="match status" value="2"/>
</dbReference>
<dbReference type="EMBL" id="CP003697">
    <property type="protein sequence ID" value="AGF73162.1"/>
    <property type="molecule type" value="Genomic_DNA"/>
</dbReference>
<dbReference type="PATRIC" id="fig|1121362.3.peg.2192"/>
<evidence type="ECO:0000256" key="4">
    <source>
        <dbReference type="ARBA" id="ARBA00022777"/>
    </source>
</evidence>
<protein>
    <submittedName>
        <fullName evidence="7">Putative xylulose kinase</fullName>
    </submittedName>
</protein>
<sequence>MTTPAILALDLGTSGAKAALIDVRTGRPTASAFRPYPTRNLPGGGVEQDPADWLHAARAAITGCLGDGVRPAALSLTGQMQDLICLDASGRPLGPAVLYSDTRASRQATEIAQVVPDWEEITGNEHNATSNAAMFRRLAQLNDPRAEAATLLFSPAGYLIHRLGLGTVVDETTAGTTGLFDIRIRGFSGQVAAAAGIDAAVLPQVRSGHVGDTGDGAFELLGLPAGVPVVLAPGDATATTAGIVGVAPGDDYLYLGSSGWHAEVREEITMGGPGAVHQLALPDGGILRIAAVLSAGATAQWARSTFLGGLPPEDADRMLVERGIRGFHGLLSLPSIHGERFPVRDDALGAAVTGMRAGTRPIDIYAAVLEGVALGLSHSLPEDGDRPLPVVGGGTNSRPWMEIVADVTGREVRVISGVDAALNGCALAATDALGLTDTGVAPLVQGNAAGEAVLPDPAAHASWCQVRARHRALYAALGPRRR</sequence>
<dbReference type="InterPro" id="IPR043129">
    <property type="entry name" value="ATPase_NBD"/>
</dbReference>
<keyword evidence="2" id="KW-0859">Xylose metabolism</keyword>
<evidence type="ECO:0000256" key="3">
    <source>
        <dbReference type="ARBA" id="ARBA00022679"/>
    </source>
</evidence>
<dbReference type="Proteomes" id="UP000011723">
    <property type="component" value="Chromosome"/>
</dbReference>